<dbReference type="Proteomes" id="UP000008237">
    <property type="component" value="Unassembled WGS sequence"/>
</dbReference>
<name>E2BLK9_HARSA</name>
<reference evidence="1 2" key="1">
    <citation type="journal article" date="2010" name="Science">
        <title>Genomic comparison of the ants Camponotus floridanus and Harpegnathos saltator.</title>
        <authorList>
            <person name="Bonasio R."/>
            <person name="Zhang G."/>
            <person name="Ye C."/>
            <person name="Mutti N.S."/>
            <person name="Fang X."/>
            <person name="Qin N."/>
            <person name="Donahue G."/>
            <person name="Yang P."/>
            <person name="Li Q."/>
            <person name="Li C."/>
            <person name="Zhang P."/>
            <person name="Huang Z."/>
            <person name="Berger S.L."/>
            <person name="Reinberg D."/>
            <person name="Wang J."/>
            <person name="Liebig J."/>
        </authorList>
    </citation>
    <scope>NUCLEOTIDE SEQUENCE [LARGE SCALE GENOMIC DNA]</scope>
    <source>
        <strain evidence="1 2">R22 G/1</strain>
    </source>
</reference>
<gene>
    <name evidence="1" type="ORF">EAI_02152</name>
</gene>
<feature type="non-terminal residue" evidence="1">
    <location>
        <position position="104"/>
    </location>
</feature>
<dbReference type="InParanoid" id="E2BLK9"/>
<dbReference type="EMBL" id="GL449036">
    <property type="protein sequence ID" value="EFN83343.1"/>
    <property type="molecule type" value="Genomic_DNA"/>
</dbReference>
<evidence type="ECO:0008006" key="3">
    <source>
        <dbReference type="Google" id="ProtNLM"/>
    </source>
</evidence>
<dbReference type="AlphaFoldDB" id="E2BLK9"/>
<accession>E2BLK9</accession>
<protein>
    <recommendedName>
        <fullName evidence="3">Histone-lysine N-methyltransferase SETMAR</fullName>
    </recommendedName>
</protein>
<dbReference type="PANTHER" id="PTHR47326:SF1">
    <property type="entry name" value="HTH PSQ-TYPE DOMAIN-CONTAINING PROTEIN"/>
    <property type="match status" value="1"/>
</dbReference>
<organism evidence="2">
    <name type="scientific">Harpegnathos saltator</name>
    <name type="common">Jerdon's jumping ant</name>
    <dbReference type="NCBI Taxonomy" id="610380"/>
    <lineage>
        <taxon>Eukaryota</taxon>
        <taxon>Metazoa</taxon>
        <taxon>Ecdysozoa</taxon>
        <taxon>Arthropoda</taxon>
        <taxon>Hexapoda</taxon>
        <taxon>Insecta</taxon>
        <taxon>Pterygota</taxon>
        <taxon>Neoptera</taxon>
        <taxon>Endopterygota</taxon>
        <taxon>Hymenoptera</taxon>
        <taxon>Apocrita</taxon>
        <taxon>Aculeata</taxon>
        <taxon>Formicoidea</taxon>
        <taxon>Formicidae</taxon>
        <taxon>Ponerinae</taxon>
        <taxon>Ponerini</taxon>
        <taxon>Harpegnathos</taxon>
    </lineage>
</organism>
<feature type="non-terminal residue" evidence="1">
    <location>
        <position position="1"/>
    </location>
</feature>
<dbReference type="OMA" id="RHTIVSC"/>
<evidence type="ECO:0000313" key="1">
    <source>
        <dbReference type="EMBL" id="EFN83343.1"/>
    </source>
</evidence>
<keyword evidence="2" id="KW-1185">Reference proteome</keyword>
<proteinExistence type="predicted"/>
<evidence type="ECO:0000313" key="2">
    <source>
        <dbReference type="Proteomes" id="UP000008237"/>
    </source>
</evidence>
<dbReference type="PANTHER" id="PTHR47326">
    <property type="entry name" value="TRANSPOSABLE ELEMENT TC3 TRANSPOSASE-LIKE PROTEIN"/>
    <property type="match status" value="1"/>
</dbReference>
<sequence length="104" mass="12223">RFPARDKPSRHTIVSCIARLKATGSVLRHTREDEGVQNVNAEERILHEFERDPGNSTRKVATALDVSRNLVRRTLWENNLRPYHFQRVQQLLPADEQKRVFFCE</sequence>